<feature type="compositionally biased region" description="Acidic residues" evidence="1">
    <location>
        <begin position="241"/>
        <end position="252"/>
    </location>
</feature>
<name>A0A8H3A5K5_9AGAM</name>
<dbReference type="AlphaFoldDB" id="A0A8H3A5K5"/>
<gene>
    <name evidence="2" type="ORF">RDB_LOCUS37428</name>
</gene>
<feature type="region of interest" description="Disordered" evidence="1">
    <location>
        <begin position="215"/>
        <end position="256"/>
    </location>
</feature>
<organism evidence="2 3">
    <name type="scientific">Rhizoctonia solani</name>
    <dbReference type="NCBI Taxonomy" id="456999"/>
    <lineage>
        <taxon>Eukaryota</taxon>
        <taxon>Fungi</taxon>
        <taxon>Dikarya</taxon>
        <taxon>Basidiomycota</taxon>
        <taxon>Agaricomycotina</taxon>
        <taxon>Agaricomycetes</taxon>
        <taxon>Cantharellales</taxon>
        <taxon>Ceratobasidiaceae</taxon>
        <taxon>Rhizoctonia</taxon>
    </lineage>
</organism>
<proteinExistence type="predicted"/>
<evidence type="ECO:0000256" key="1">
    <source>
        <dbReference type="SAM" id="MobiDB-lite"/>
    </source>
</evidence>
<dbReference type="Proteomes" id="UP000663826">
    <property type="component" value="Unassembled WGS sequence"/>
</dbReference>
<evidence type="ECO:0000313" key="2">
    <source>
        <dbReference type="EMBL" id="CAE6409907.1"/>
    </source>
</evidence>
<dbReference type="EMBL" id="CAJMWQ010000965">
    <property type="protein sequence ID" value="CAE6409907.1"/>
    <property type="molecule type" value="Genomic_DNA"/>
</dbReference>
<evidence type="ECO:0000313" key="3">
    <source>
        <dbReference type="Proteomes" id="UP000663826"/>
    </source>
</evidence>
<protein>
    <submittedName>
        <fullName evidence="2">Uncharacterized protein</fullName>
    </submittedName>
</protein>
<sequence>MNATQNLALYCASAILEDLPAGDYAPPLPHTNEQSCNNKYTLAAAVEPWRKLTYINMWQQEKFDEATQHATMSAGRQFVTLPNHLPLPEGVQGIREWVYHLPLRTAEYRHYAKKDPKTGKVEVTELDYVDKLWASIYDDCVRGGTHYFVLTTYNQWAFGAFSRGWTTAWVTPPKPYDAGSPTVPGPTVLQSILFWMHSARQFYFDSYGVTRTPSLEGPGLPTPITPTSHHSRSPSLTPSESELDLDSETDDNTLDKGWLDEMRTSVREIKVLKGALKLGRTTSGSWVIPEVSAIFKS</sequence>
<comment type="caution">
    <text evidence="2">The sequence shown here is derived from an EMBL/GenBank/DDBJ whole genome shotgun (WGS) entry which is preliminary data.</text>
</comment>
<reference evidence="2" key="1">
    <citation type="submission" date="2021-01" db="EMBL/GenBank/DDBJ databases">
        <authorList>
            <person name="Kaushik A."/>
        </authorList>
    </citation>
    <scope>NUCLEOTIDE SEQUENCE</scope>
    <source>
        <strain evidence="2">AG1-1B</strain>
    </source>
</reference>
<accession>A0A8H3A5K5</accession>